<dbReference type="Proteomes" id="UP000025227">
    <property type="component" value="Unplaced"/>
</dbReference>
<accession>A0A7I4YI70</accession>
<dbReference type="WBParaSite" id="HCON_00103010-00001">
    <property type="protein sequence ID" value="HCON_00103010-00001"/>
    <property type="gene ID" value="HCON_00103010"/>
</dbReference>
<dbReference type="OMA" id="RLITWHG"/>
<protein>
    <submittedName>
        <fullName evidence="3">Lipocalin</fullName>
    </submittedName>
</protein>
<reference evidence="3" key="1">
    <citation type="submission" date="2020-12" db="UniProtKB">
        <authorList>
            <consortium name="WormBaseParasite"/>
        </authorList>
    </citation>
    <scope>IDENTIFICATION</scope>
    <source>
        <strain evidence="3">MHco3</strain>
    </source>
</reference>
<name>A0A7I4YI70_HAECO</name>
<feature type="signal peptide" evidence="1">
    <location>
        <begin position="1"/>
        <end position="17"/>
    </location>
</feature>
<feature type="chain" id="PRO_5029441358" evidence="1">
    <location>
        <begin position="18"/>
        <end position="146"/>
    </location>
</feature>
<organism evidence="2 3">
    <name type="scientific">Haemonchus contortus</name>
    <name type="common">Barber pole worm</name>
    <dbReference type="NCBI Taxonomy" id="6289"/>
    <lineage>
        <taxon>Eukaryota</taxon>
        <taxon>Metazoa</taxon>
        <taxon>Ecdysozoa</taxon>
        <taxon>Nematoda</taxon>
        <taxon>Chromadorea</taxon>
        <taxon>Rhabditida</taxon>
        <taxon>Rhabditina</taxon>
        <taxon>Rhabditomorpha</taxon>
        <taxon>Strongyloidea</taxon>
        <taxon>Trichostrongylidae</taxon>
        <taxon>Haemonchus</taxon>
    </lineage>
</organism>
<sequence>AIMERLFLAFLIIGAVAVSQLVPPSKDNGTGNEHADISLRATLLDANRTVEEETEIRNNASRLGTVKRLITWHGIYFTTYLLQLADTDCSKVEGWLKDIVRNTKAFTFASLSCLPMNWTYYSYEDFTYITKTTIHKLRGEAEPLWM</sequence>
<dbReference type="AlphaFoldDB" id="A0A7I4YI70"/>
<proteinExistence type="predicted"/>
<evidence type="ECO:0000313" key="3">
    <source>
        <dbReference type="WBParaSite" id="HCON_00103010-00001"/>
    </source>
</evidence>
<evidence type="ECO:0000313" key="2">
    <source>
        <dbReference type="Proteomes" id="UP000025227"/>
    </source>
</evidence>
<keyword evidence="2" id="KW-1185">Reference proteome</keyword>
<keyword evidence="1" id="KW-0732">Signal</keyword>
<dbReference type="OrthoDB" id="10318891at2759"/>
<evidence type="ECO:0000256" key="1">
    <source>
        <dbReference type="SAM" id="SignalP"/>
    </source>
</evidence>